<dbReference type="Gene3D" id="3.10.520.10">
    <property type="entry name" value="ApbE-like domains"/>
    <property type="match status" value="1"/>
</dbReference>
<evidence type="ECO:0000313" key="11">
    <source>
        <dbReference type="EMBL" id="TXK06033.1"/>
    </source>
</evidence>
<evidence type="ECO:0000256" key="4">
    <source>
        <dbReference type="ARBA" id="ARBA00022630"/>
    </source>
</evidence>
<protein>
    <recommendedName>
        <fullName evidence="3">FAD:protein FMN transferase</fullName>
        <ecNumber evidence="2">2.7.1.180</ecNumber>
    </recommendedName>
    <alternativeName>
        <fullName evidence="9">Flavin transferase</fullName>
    </alternativeName>
</protein>
<keyword evidence="4" id="KW-0285">Flavoprotein</keyword>
<evidence type="ECO:0000256" key="6">
    <source>
        <dbReference type="ARBA" id="ARBA00022723"/>
    </source>
</evidence>
<evidence type="ECO:0000256" key="9">
    <source>
        <dbReference type="ARBA" id="ARBA00031306"/>
    </source>
</evidence>
<evidence type="ECO:0000256" key="3">
    <source>
        <dbReference type="ARBA" id="ARBA00016337"/>
    </source>
</evidence>
<dbReference type="GO" id="GO:0046872">
    <property type="term" value="F:metal ion binding"/>
    <property type="evidence" value="ECO:0007669"/>
    <property type="project" value="UniProtKB-KW"/>
</dbReference>
<dbReference type="EC" id="2.7.1.180" evidence="2"/>
<proteinExistence type="predicted"/>
<keyword evidence="7" id="KW-0274">FAD</keyword>
<dbReference type="OrthoDB" id="3728306at2"/>
<dbReference type="Pfam" id="PF02424">
    <property type="entry name" value="ApbE"/>
    <property type="match status" value="1"/>
</dbReference>
<organism evidence="11 12">
    <name type="scientific">Microbacterium mitrae</name>
    <dbReference type="NCBI Taxonomy" id="664640"/>
    <lineage>
        <taxon>Bacteria</taxon>
        <taxon>Bacillati</taxon>
        <taxon>Actinomycetota</taxon>
        <taxon>Actinomycetes</taxon>
        <taxon>Micrococcales</taxon>
        <taxon>Microbacteriaceae</taxon>
        <taxon>Microbacterium</taxon>
    </lineage>
</organism>
<dbReference type="AlphaFoldDB" id="A0A5C8HSK1"/>
<dbReference type="InterPro" id="IPR003374">
    <property type="entry name" value="ApbE-like_sf"/>
</dbReference>
<dbReference type="Proteomes" id="UP000321196">
    <property type="component" value="Unassembled WGS sequence"/>
</dbReference>
<keyword evidence="5 11" id="KW-0808">Transferase</keyword>
<keyword evidence="8" id="KW-0460">Magnesium</keyword>
<dbReference type="GO" id="GO:0016740">
    <property type="term" value="F:transferase activity"/>
    <property type="evidence" value="ECO:0007669"/>
    <property type="project" value="UniProtKB-KW"/>
</dbReference>
<evidence type="ECO:0000256" key="5">
    <source>
        <dbReference type="ARBA" id="ARBA00022679"/>
    </source>
</evidence>
<keyword evidence="12" id="KW-1185">Reference proteome</keyword>
<dbReference type="RefSeq" id="WP_147824843.1">
    <property type="nucleotide sequence ID" value="NZ_BAAARG010000001.1"/>
</dbReference>
<keyword evidence="6" id="KW-0479">Metal-binding</keyword>
<dbReference type="SUPFAM" id="SSF143631">
    <property type="entry name" value="ApbE-like"/>
    <property type="match status" value="1"/>
</dbReference>
<accession>A0A5C8HSK1</accession>
<evidence type="ECO:0000256" key="7">
    <source>
        <dbReference type="ARBA" id="ARBA00022827"/>
    </source>
</evidence>
<name>A0A5C8HSK1_9MICO</name>
<dbReference type="EMBL" id="VRSW01000001">
    <property type="protein sequence ID" value="TXK06033.1"/>
    <property type="molecule type" value="Genomic_DNA"/>
</dbReference>
<evidence type="ECO:0000256" key="2">
    <source>
        <dbReference type="ARBA" id="ARBA00011955"/>
    </source>
</evidence>
<sequence length="285" mass="30228">MSAHWRFDAIGTAWDIETEAELSGEAKEATRRLVDEFDREWSRFRPDSLVSQLARGAGVVDAPADTAQLMSMYQQLSDATGGSVNPLVGDSLAALGYDGQVSLTVGVPHAAPADWKTLVAWTGDSLALSRPATLDVGAMGKGKLVDLTIATLAAWTEGDVTVDASGDIATRGKPIRVGLEHPYDTTKAIGLITVQDQALCASATNRRAWGNGLHHVIDARTGEPVRTVAATWAVAPDAVTADAVTTALFFEGGPELAHAWGVQWVRMLTNGQVEYSPQSTAELFT</sequence>
<dbReference type="InterPro" id="IPR024932">
    <property type="entry name" value="ApbE"/>
</dbReference>
<reference evidence="11 12" key="1">
    <citation type="submission" date="2019-08" db="EMBL/GenBank/DDBJ databases">
        <authorList>
            <person name="Dong K."/>
        </authorList>
    </citation>
    <scope>NUCLEOTIDE SEQUENCE [LARGE SCALE GENOMIC DNA]</scope>
    <source>
        <strain evidence="11 12">M4-8</strain>
    </source>
</reference>
<comment type="cofactor">
    <cofactor evidence="1">
        <name>Mg(2+)</name>
        <dbReference type="ChEBI" id="CHEBI:18420"/>
    </cofactor>
</comment>
<evidence type="ECO:0000313" key="12">
    <source>
        <dbReference type="Proteomes" id="UP000321196"/>
    </source>
</evidence>
<evidence type="ECO:0000256" key="8">
    <source>
        <dbReference type="ARBA" id="ARBA00022842"/>
    </source>
</evidence>
<evidence type="ECO:0000256" key="10">
    <source>
        <dbReference type="ARBA" id="ARBA00048540"/>
    </source>
</evidence>
<dbReference type="PANTHER" id="PTHR30040">
    <property type="entry name" value="THIAMINE BIOSYNTHESIS LIPOPROTEIN APBE"/>
    <property type="match status" value="1"/>
</dbReference>
<comment type="caution">
    <text evidence="11">The sequence shown here is derived from an EMBL/GenBank/DDBJ whole genome shotgun (WGS) entry which is preliminary data.</text>
</comment>
<evidence type="ECO:0000256" key="1">
    <source>
        <dbReference type="ARBA" id="ARBA00001946"/>
    </source>
</evidence>
<comment type="catalytic activity">
    <reaction evidence="10">
        <text>L-threonyl-[protein] + FAD = FMN-L-threonyl-[protein] + AMP + H(+)</text>
        <dbReference type="Rhea" id="RHEA:36847"/>
        <dbReference type="Rhea" id="RHEA-COMP:11060"/>
        <dbReference type="Rhea" id="RHEA-COMP:11061"/>
        <dbReference type="ChEBI" id="CHEBI:15378"/>
        <dbReference type="ChEBI" id="CHEBI:30013"/>
        <dbReference type="ChEBI" id="CHEBI:57692"/>
        <dbReference type="ChEBI" id="CHEBI:74257"/>
        <dbReference type="ChEBI" id="CHEBI:456215"/>
        <dbReference type="EC" id="2.7.1.180"/>
    </reaction>
</comment>
<dbReference type="PANTHER" id="PTHR30040:SF2">
    <property type="entry name" value="FAD:PROTEIN FMN TRANSFERASE"/>
    <property type="match status" value="1"/>
</dbReference>
<gene>
    <name evidence="11" type="ORF">FVP60_03425</name>
</gene>